<dbReference type="Gene3D" id="3.40.50.720">
    <property type="entry name" value="NAD(P)-binding Rossmann-like Domain"/>
    <property type="match status" value="1"/>
</dbReference>
<dbReference type="CDD" id="cd05233">
    <property type="entry name" value="SDR_c"/>
    <property type="match status" value="1"/>
</dbReference>
<comment type="similarity">
    <text evidence="1 2">Belongs to the short-chain dehydrogenases/reductases (SDR) family.</text>
</comment>
<dbReference type="FunFam" id="3.40.50.720:FF:000084">
    <property type="entry name" value="Short-chain dehydrogenase reductase"/>
    <property type="match status" value="1"/>
</dbReference>
<evidence type="ECO:0000256" key="2">
    <source>
        <dbReference type="RuleBase" id="RU000363"/>
    </source>
</evidence>
<sequence length="259" mass="27479">MLLKDKVVIINGVGPGMGQSMAKLAAREGAKVGMGARNQEFLDSVAAEIKDSGGEVVALSTDISQEDQCQNLANKVVEAFGRIDGLVNSAYLHGEWATTDVADTSSWSDLYEVNCLGALRMAQACLPSMKEQGGGAIVNVSTMATVNPFPGEAAYAASKGAMLAMTRHMAKDFGQFGIRVNATRMGWIGGKPVYDYIDRQVEAGFERDAVVGEITQRIPLGIIPPEEDCALAVLYFISDYARVVSGGTLDVNGGQYMAP</sequence>
<dbReference type="Proteomes" id="UP000252289">
    <property type="component" value="Unassembled WGS sequence"/>
</dbReference>
<dbReference type="PRINTS" id="PR00081">
    <property type="entry name" value="GDHRDH"/>
</dbReference>
<organism evidence="3 4">
    <name type="scientific">PS1 clade bacterium</name>
    <dbReference type="NCBI Taxonomy" id="2175152"/>
    <lineage>
        <taxon>Bacteria</taxon>
        <taxon>Pseudomonadati</taxon>
        <taxon>Pseudomonadota</taxon>
        <taxon>Alphaproteobacteria</taxon>
        <taxon>PS1 clade</taxon>
    </lineage>
</organism>
<dbReference type="PANTHER" id="PTHR42760">
    <property type="entry name" value="SHORT-CHAIN DEHYDROGENASES/REDUCTASES FAMILY MEMBER"/>
    <property type="match status" value="1"/>
</dbReference>
<dbReference type="SUPFAM" id="SSF51735">
    <property type="entry name" value="NAD(P)-binding Rossmann-fold domains"/>
    <property type="match status" value="1"/>
</dbReference>
<comment type="caution">
    <text evidence="3">The sequence shown here is derived from an EMBL/GenBank/DDBJ whole genome shotgun (WGS) entry which is preliminary data.</text>
</comment>
<evidence type="ECO:0000256" key="1">
    <source>
        <dbReference type="ARBA" id="ARBA00006484"/>
    </source>
</evidence>
<proteinExistence type="inferred from homology"/>
<evidence type="ECO:0000313" key="3">
    <source>
        <dbReference type="EMBL" id="RCL84412.1"/>
    </source>
</evidence>
<dbReference type="GO" id="GO:0016616">
    <property type="term" value="F:oxidoreductase activity, acting on the CH-OH group of donors, NAD or NADP as acceptor"/>
    <property type="evidence" value="ECO:0007669"/>
    <property type="project" value="TreeGrafter"/>
</dbReference>
<dbReference type="InterPro" id="IPR036291">
    <property type="entry name" value="NAD(P)-bd_dom_sf"/>
</dbReference>
<dbReference type="EMBL" id="QOQK01000014">
    <property type="protein sequence ID" value="RCL84412.1"/>
    <property type="molecule type" value="Genomic_DNA"/>
</dbReference>
<gene>
    <name evidence="3" type="ORF">DBW64_03635</name>
</gene>
<dbReference type="AlphaFoldDB" id="A0A368EJN6"/>
<protein>
    <submittedName>
        <fullName evidence="3">SDR family NAD(P)-dependent oxidoreductase</fullName>
    </submittedName>
</protein>
<dbReference type="PRINTS" id="PR00080">
    <property type="entry name" value="SDRFAMILY"/>
</dbReference>
<evidence type="ECO:0000313" key="4">
    <source>
        <dbReference type="Proteomes" id="UP000252289"/>
    </source>
</evidence>
<dbReference type="NCBIfam" id="NF005909">
    <property type="entry name" value="PRK07890.1"/>
    <property type="match status" value="1"/>
</dbReference>
<accession>A0A368EJN6</accession>
<name>A0A368EJN6_9PROT</name>
<dbReference type="Pfam" id="PF00106">
    <property type="entry name" value="adh_short"/>
    <property type="match status" value="1"/>
</dbReference>
<reference evidence="3 4" key="1">
    <citation type="journal article" date="2018" name="Microbiome">
        <title>Fine metagenomic profile of the Mediterranean stratified and mixed water columns revealed by assembly and recruitment.</title>
        <authorList>
            <person name="Haro-Moreno J.M."/>
            <person name="Lopez-Perez M."/>
            <person name="De La Torre J.R."/>
            <person name="Picazo A."/>
            <person name="Camacho A."/>
            <person name="Rodriguez-Valera F."/>
        </authorList>
    </citation>
    <scope>NUCLEOTIDE SEQUENCE [LARGE SCALE GENOMIC DNA]</scope>
    <source>
        <strain evidence="3">MED-G50</strain>
    </source>
</reference>
<dbReference type="InterPro" id="IPR002347">
    <property type="entry name" value="SDR_fam"/>
</dbReference>